<dbReference type="Gene3D" id="3.30.70.141">
    <property type="entry name" value="Nucleoside diphosphate kinase-like domain"/>
    <property type="match status" value="1"/>
</dbReference>
<comment type="similarity">
    <text evidence="2 6">Belongs to the NDK family.</text>
</comment>
<dbReference type="PANTHER" id="PTHR11349">
    <property type="entry name" value="NUCLEOSIDE DIPHOSPHATE KINASE"/>
    <property type="match status" value="1"/>
</dbReference>
<dbReference type="InterPro" id="IPR036850">
    <property type="entry name" value="NDK-like_dom_sf"/>
</dbReference>
<comment type="caution">
    <text evidence="6">Lacks conserved residue(s) required for the propagation of feature annotation.</text>
</comment>
<evidence type="ECO:0000256" key="3">
    <source>
        <dbReference type="ARBA" id="ARBA00012966"/>
    </source>
</evidence>
<dbReference type="PROSITE" id="PS51374">
    <property type="entry name" value="NDPK_LIKE"/>
    <property type="match status" value="1"/>
</dbReference>
<dbReference type="GO" id="GO:0004550">
    <property type="term" value="F:nucleoside diphosphate kinase activity"/>
    <property type="evidence" value="ECO:0007669"/>
    <property type="project" value="UniProtKB-EC"/>
</dbReference>
<evidence type="ECO:0000256" key="4">
    <source>
        <dbReference type="ARBA" id="ARBA00022679"/>
    </source>
</evidence>
<evidence type="ECO:0000256" key="2">
    <source>
        <dbReference type="ARBA" id="ARBA00008142"/>
    </source>
</evidence>
<comment type="cofactor">
    <cofactor evidence="1">
        <name>Mg(2+)</name>
        <dbReference type="ChEBI" id="CHEBI:18420"/>
    </cofactor>
</comment>
<dbReference type="AlphaFoldDB" id="A0A955L585"/>
<dbReference type="CDD" id="cd04413">
    <property type="entry name" value="NDPk_I"/>
    <property type="match status" value="1"/>
</dbReference>
<reference evidence="8" key="1">
    <citation type="submission" date="2020-04" db="EMBL/GenBank/DDBJ databases">
        <authorList>
            <person name="Zhang T."/>
        </authorList>
    </citation>
    <scope>NUCLEOTIDE SEQUENCE</scope>
    <source>
        <strain evidence="8">HKST-UBA14</strain>
    </source>
</reference>
<evidence type="ECO:0000313" key="8">
    <source>
        <dbReference type="EMBL" id="MCA9383135.1"/>
    </source>
</evidence>
<gene>
    <name evidence="8" type="ORF">KC909_02105</name>
</gene>
<evidence type="ECO:0000256" key="6">
    <source>
        <dbReference type="PROSITE-ProRule" id="PRU00706"/>
    </source>
</evidence>
<name>A0A955L585_9BACT</name>
<evidence type="ECO:0000256" key="5">
    <source>
        <dbReference type="ARBA" id="ARBA00022777"/>
    </source>
</evidence>
<organism evidence="8 9">
    <name type="scientific">Candidatus Dojkabacteria bacterium</name>
    <dbReference type="NCBI Taxonomy" id="2099670"/>
    <lineage>
        <taxon>Bacteria</taxon>
        <taxon>Candidatus Dojkabacteria</taxon>
    </lineage>
</organism>
<dbReference type="Proteomes" id="UP000783287">
    <property type="component" value="Unassembled WGS sequence"/>
</dbReference>
<dbReference type="EMBL" id="JAGQLK010000030">
    <property type="protein sequence ID" value="MCA9383135.1"/>
    <property type="molecule type" value="Genomic_DNA"/>
</dbReference>
<sequence length="202" mass="22363">MDFEKTLIIIKHDGVARGIMGKIISRFENAGLKLVGLEFIQSTDDLGQAHYPDSNDWLETVGNRTLTDYEERGRDAKEEFGTNDPIEIGKAVKGWLVEYLAQGPVLAMVWEGPEAVKIGRKLVGGTIPAKADPGTIRGDFSVDNVELANRHGRPFYNLIHASGEVAEAELEIELWFGGDELFKYDTNSTKIMGQQGKVLKNN</sequence>
<keyword evidence="5 8" id="KW-0418">Kinase</keyword>
<comment type="caution">
    <text evidence="8">The sequence shown here is derived from an EMBL/GenBank/DDBJ whole genome shotgun (WGS) entry which is preliminary data.</text>
</comment>
<dbReference type="SMART" id="SM00562">
    <property type="entry name" value="NDK"/>
    <property type="match status" value="1"/>
</dbReference>
<feature type="domain" description="Nucleoside diphosphate kinase-like" evidence="7">
    <location>
        <begin position="3"/>
        <end position="183"/>
    </location>
</feature>
<evidence type="ECO:0000256" key="1">
    <source>
        <dbReference type="ARBA" id="ARBA00001946"/>
    </source>
</evidence>
<dbReference type="SUPFAM" id="SSF54919">
    <property type="entry name" value="Nucleoside diphosphate kinase, NDK"/>
    <property type="match status" value="1"/>
</dbReference>
<keyword evidence="4 8" id="KW-0808">Transferase</keyword>
<dbReference type="EC" id="2.7.4.6" evidence="3"/>
<reference evidence="8" key="2">
    <citation type="journal article" date="2021" name="Microbiome">
        <title>Successional dynamics and alternative stable states in a saline activated sludge microbial community over 9 years.</title>
        <authorList>
            <person name="Wang Y."/>
            <person name="Ye J."/>
            <person name="Ju F."/>
            <person name="Liu L."/>
            <person name="Boyd J.A."/>
            <person name="Deng Y."/>
            <person name="Parks D.H."/>
            <person name="Jiang X."/>
            <person name="Yin X."/>
            <person name="Woodcroft B.J."/>
            <person name="Tyson G.W."/>
            <person name="Hugenholtz P."/>
            <person name="Polz M.F."/>
            <person name="Zhang T."/>
        </authorList>
    </citation>
    <scope>NUCLEOTIDE SEQUENCE</scope>
    <source>
        <strain evidence="8">HKST-UBA14</strain>
    </source>
</reference>
<proteinExistence type="inferred from homology"/>
<accession>A0A955L585</accession>
<dbReference type="InterPro" id="IPR034907">
    <property type="entry name" value="NDK-like_dom"/>
</dbReference>
<evidence type="ECO:0000259" key="7">
    <source>
        <dbReference type="SMART" id="SM00562"/>
    </source>
</evidence>
<dbReference type="Pfam" id="PF00334">
    <property type="entry name" value="NDK"/>
    <property type="match status" value="2"/>
</dbReference>
<evidence type="ECO:0000313" key="9">
    <source>
        <dbReference type="Proteomes" id="UP000783287"/>
    </source>
</evidence>
<protein>
    <recommendedName>
        <fullName evidence="3">nucleoside-diphosphate kinase</fullName>
        <ecNumber evidence="3">2.7.4.6</ecNumber>
    </recommendedName>
</protein>